<proteinExistence type="predicted"/>
<dbReference type="Proteomes" id="UP000265801">
    <property type="component" value="Unassembled WGS sequence"/>
</dbReference>
<protein>
    <submittedName>
        <fullName evidence="1">Uncharacterized protein</fullName>
    </submittedName>
</protein>
<dbReference type="RefSeq" id="WP_119549376.1">
    <property type="nucleotide sequence ID" value="NZ_QXIR01000043.1"/>
</dbReference>
<evidence type="ECO:0000313" key="1">
    <source>
        <dbReference type="EMBL" id="RIW28562.1"/>
    </source>
</evidence>
<keyword evidence="2" id="KW-1185">Reference proteome</keyword>
<gene>
    <name evidence="1" type="ORF">D3H55_21555</name>
</gene>
<dbReference type="EMBL" id="QXIR01000043">
    <property type="protein sequence ID" value="RIW28562.1"/>
    <property type="molecule type" value="Genomic_DNA"/>
</dbReference>
<accession>A0A3A1QQK0</accession>
<dbReference type="AlphaFoldDB" id="A0A3A1QQK0"/>
<dbReference type="OrthoDB" id="2895850at2"/>
<evidence type="ECO:0000313" key="2">
    <source>
        <dbReference type="Proteomes" id="UP000265801"/>
    </source>
</evidence>
<name>A0A3A1QQK0_9BACI</name>
<reference evidence="1 2" key="1">
    <citation type="submission" date="2018-09" db="EMBL/GenBank/DDBJ databases">
        <title>Bacillus saliacetes sp. nov., isolated from Thai shrimp paste (Ka-pi).</title>
        <authorList>
            <person name="Daroonpunt R."/>
            <person name="Tanasupawat S."/>
            <person name="Yiamsombut S."/>
        </authorList>
    </citation>
    <scope>NUCLEOTIDE SEQUENCE [LARGE SCALE GENOMIC DNA]</scope>
    <source>
        <strain evidence="1 2">SKP7-4</strain>
    </source>
</reference>
<sequence length="61" mass="7181">MKDLSHSLLVCFGVPDDRPRVFFNTNEELMEWVMKFLTEDCISVDEALYEEVFLTVFSSKE</sequence>
<organism evidence="1 2">
    <name type="scientific">Bacillus salacetis</name>
    <dbReference type="NCBI Taxonomy" id="2315464"/>
    <lineage>
        <taxon>Bacteria</taxon>
        <taxon>Bacillati</taxon>
        <taxon>Bacillota</taxon>
        <taxon>Bacilli</taxon>
        <taxon>Bacillales</taxon>
        <taxon>Bacillaceae</taxon>
        <taxon>Bacillus</taxon>
    </lineage>
</organism>
<comment type="caution">
    <text evidence="1">The sequence shown here is derived from an EMBL/GenBank/DDBJ whole genome shotgun (WGS) entry which is preliminary data.</text>
</comment>